<dbReference type="InterPro" id="IPR041588">
    <property type="entry name" value="Integrase_H2C2"/>
</dbReference>
<dbReference type="InterPro" id="IPR043128">
    <property type="entry name" value="Rev_trsase/Diguanyl_cyclase"/>
</dbReference>
<feature type="domain" description="Integrase catalytic" evidence="8">
    <location>
        <begin position="360"/>
        <end position="517"/>
    </location>
</feature>
<evidence type="ECO:0000256" key="3">
    <source>
        <dbReference type="ARBA" id="ARBA00022695"/>
    </source>
</evidence>
<keyword evidence="4" id="KW-0540">Nuclease</keyword>
<dbReference type="InterPro" id="IPR036397">
    <property type="entry name" value="RNaseH_sf"/>
</dbReference>
<evidence type="ECO:0000259" key="8">
    <source>
        <dbReference type="PROSITE" id="PS50994"/>
    </source>
</evidence>
<sequence length="653" mass="75914">MSEAFHQIPMDEESRKYTAFIVEGKGLLEWLRMSYGLTGAPSTFQRLMDTLKRRVKEVITELPKDRTQLRQFNGLVNWYHRHLKNIARIQGPLNKLTSPKVPWRWSEIEQKPFEEVKQALVDAPRLYTPIPGQPFTLYTDASDFGLGAILVQKDPDSDKELLIEVLSRPLRGAELHYTTTEKVCLAVVWSVEKLRCYLEGMPFKVVTDHQALRWLHGLKNPVGRLARWAIFLLQHNMTVEHKRGTLNEAPDALSHRFLDWKIENDRLMYHRPDYAKAIIDDEHLWKIVLKSDEIIKIIRENHEMPQAGHLGRDKTLERIRQNYYWPGMTRDIRSFIEECDICIGVKDNQRPVKGPLTTRSLQTPWMQISIDTADMTTRSKKGNSYIIVVQDLSTKYIELFATRDKKGKTVVRVLDTIFDRWGTPQSIISDNGKEYLNRDVGNFLIARGVKHITTPLAHPQGNPVERVNRTIKPMIAAFVKNKQNEWDQHLYKLQFAYNTVPHAGTRISPFFLNHGREAISRHDSNSESPSLISNDVIDEWIDRMNNIDELRHKIEMQLKKYSDERLAKLNKDKITQIKVKEGMEVYYPNKKLSNKAEGYNAKLAHKYLGPAKIKRVLGPMTVELVDQDNKLIGKYYLTDLKIPRRSLRKSNIP</sequence>
<organism evidence="9 10">
    <name type="scientific">Odynerus spinipes</name>
    <dbReference type="NCBI Taxonomy" id="1348599"/>
    <lineage>
        <taxon>Eukaryota</taxon>
        <taxon>Metazoa</taxon>
        <taxon>Ecdysozoa</taxon>
        <taxon>Arthropoda</taxon>
        <taxon>Hexapoda</taxon>
        <taxon>Insecta</taxon>
        <taxon>Pterygota</taxon>
        <taxon>Neoptera</taxon>
        <taxon>Endopterygota</taxon>
        <taxon>Hymenoptera</taxon>
        <taxon>Apocrita</taxon>
        <taxon>Aculeata</taxon>
        <taxon>Vespoidea</taxon>
        <taxon>Vespidae</taxon>
        <taxon>Eumeninae</taxon>
        <taxon>Odynerus</taxon>
    </lineage>
</organism>
<reference evidence="9" key="2">
    <citation type="journal article" date="2023" name="Commun. Biol.">
        <title>Intrasexual cuticular hydrocarbon dimorphism in a wasp sheds light on hydrocarbon biosynthesis genes in Hymenoptera.</title>
        <authorList>
            <person name="Moris V.C."/>
            <person name="Podsiadlowski L."/>
            <person name="Martin S."/>
            <person name="Oeyen J.P."/>
            <person name="Donath A."/>
            <person name="Petersen M."/>
            <person name="Wilbrandt J."/>
            <person name="Misof B."/>
            <person name="Liedtke D."/>
            <person name="Thamm M."/>
            <person name="Scheiner R."/>
            <person name="Schmitt T."/>
            <person name="Niehuis O."/>
        </authorList>
    </citation>
    <scope>NUCLEOTIDE SEQUENCE</scope>
    <source>
        <strain evidence="9">GBR_01_08_01A</strain>
    </source>
</reference>
<evidence type="ECO:0000256" key="5">
    <source>
        <dbReference type="ARBA" id="ARBA00022759"/>
    </source>
</evidence>
<keyword evidence="5" id="KW-0255">Endonuclease</keyword>
<keyword evidence="6" id="KW-0378">Hydrolase</keyword>
<dbReference type="Pfam" id="PF00078">
    <property type="entry name" value="RVT_1"/>
    <property type="match status" value="1"/>
</dbReference>
<dbReference type="InterPro" id="IPR043502">
    <property type="entry name" value="DNA/RNA_pol_sf"/>
</dbReference>
<keyword evidence="3" id="KW-0548">Nucleotidyltransferase</keyword>
<dbReference type="Pfam" id="PF17917">
    <property type="entry name" value="RT_RNaseH"/>
    <property type="match status" value="1"/>
</dbReference>
<evidence type="ECO:0000256" key="2">
    <source>
        <dbReference type="ARBA" id="ARBA00022679"/>
    </source>
</evidence>
<dbReference type="GO" id="GO:0016787">
    <property type="term" value="F:hydrolase activity"/>
    <property type="evidence" value="ECO:0007669"/>
    <property type="project" value="UniProtKB-KW"/>
</dbReference>
<dbReference type="GO" id="GO:0003676">
    <property type="term" value="F:nucleic acid binding"/>
    <property type="evidence" value="ECO:0007669"/>
    <property type="project" value="InterPro"/>
</dbReference>
<dbReference type="GO" id="GO:0015074">
    <property type="term" value="P:DNA integration"/>
    <property type="evidence" value="ECO:0007669"/>
    <property type="project" value="InterPro"/>
</dbReference>
<dbReference type="EMBL" id="JAIFRP010000366">
    <property type="protein sequence ID" value="KAK2578373.1"/>
    <property type="molecule type" value="Genomic_DNA"/>
</dbReference>
<protein>
    <recommendedName>
        <fullName evidence="1">RNA-directed DNA polymerase</fullName>
        <ecNumber evidence="1">2.7.7.49</ecNumber>
    </recommendedName>
</protein>
<dbReference type="Pfam" id="PF00665">
    <property type="entry name" value="rve"/>
    <property type="match status" value="1"/>
</dbReference>
<evidence type="ECO:0000256" key="4">
    <source>
        <dbReference type="ARBA" id="ARBA00022722"/>
    </source>
</evidence>
<proteinExistence type="predicted"/>
<dbReference type="PANTHER" id="PTHR37984">
    <property type="entry name" value="PROTEIN CBG26694"/>
    <property type="match status" value="1"/>
</dbReference>
<reference evidence="9" key="1">
    <citation type="submission" date="2021-08" db="EMBL/GenBank/DDBJ databases">
        <authorList>
            <person name="Misof B."/>
            <person name="Oliver O."/>
            <person name="Podsiadlowski L."/>
            <person name="Donath A."/>
            <person name="Peters R."/>
            <person name="Mayer C."/>
            <person name="Rust J."/>
            <person name="Gunkel S."/>
            <person name="Lesny P."/>
            <person name="Martin S."/>
            <person name="Oeyen J.P."/>
            <person name="Petersen M."/>
            <person name="Panagiotis P."/>
            <person name="Wilbrandt J."/>
            <person name="Tanja T."/>
        </authorList>
    </citation>
    <scope>NUCLEOTIDE SEQUENCE</scope>
    <source>
        <strain evidence="9">GBR_01_08_01A</strain>
        <tissue evidence="9">Thorax + abdomen</tissue>
    </source>
</reference>
<evidence type="ECO:0000256" key="7">
    <source>
        <dbReference type="ARBA" id="ARBA00022918"/>
    </source>
</evidence>
<dbReference type="Gene3D" id="1.10.340.70">
    <property type="match status" value="1"/>
</dbReference>
<dbReference type="Gene3D" id="3.30.70.270">
    <property type="match status" value="2"/>
</dbReference>
<accession>A0AAD9VKX0</accession>
<dbReference type="CDD" id="cd09274">
    <property type="entry name" value="RNase_HI_RT_Ty3"/>
    <property type="match status" value="1"/>
</dbReference>
<dbReference type="FunFam" id="1.10.340.70:FF:000001">
    <property type="entry name" value="Retrovirus-related Pol polyprotein from transposon gypsy-like Protein"/>
    <property type="match status" value="1"/>
</dbReference>
<keyword evidence="2" id="KW-0808">Transferase</keyword>
<dbReference type="FunFam" id="3.10.20.370:FF:000001">
    <property type="entry name" value="Retrovirus-related Pol polyprotein from transposon 17.6-like protein"/>
    <property type="match status" value="1"/>
</dbReference>
<dbReference type="Proteomes" id="UP001258017">
    <property type="component" value="Unassembled WGS sequence"/>
</dbReference>
<dbReference type="Pfam" id="PF17921">
    <property type="entry name" value="Integrase_H2C2"/>
    <property type="match status" value="1"/>
</dbReference>
<dbReference type="InterPro" id="IPR050951">
    <property type="entry name" value="Retrovirus_Pol_polyprotein"/>
</dbReference>
<dbReference type="InterPro" id="IPR041373">
    <property type="entry name" value="RT_RNaseH"/>
</dbReference>
<dbReference type="EC" id="2.7.7.49" evidence="1"/>
<dbReference type="GO" id="GO:0003964">
    <property type="term" value="F:RNA-directed DNA polymerase activity"/>
    <property type="evidence" value="ECO:0007669"/>
    <property type="project" value="UniProtKB-KW"/>
</dbReference>
<name>A0AAD9VKX0_9HYME</name>
<evidence type="ECO:0000256" key="6">
    <source>
        <dbReference type="ARBA" id="ARBA00022801"/>
    </source>
</evidence>
<dbReference type="SUPFAM" id="SSF56672">
    <property type="entry name" value="DNA/RNA polymerases"/>
    <property type="match status" value="1"/>
</dbReference>
<dbReference type="AlphaFoldDB" id="A0AAD9VKX0"/>
<dbReference type="Gene3D" id="3.30.420.10">
    <property type="entry name" value="Ribonuclease H-like superfamily/Ribonuclease H"/>
    <property type="match status" value="1"/>
</dbReference>
<dbReference type="InterPro" id="IPR001584">
    <property type="entry name" value="Integrase_cat-core"/>
</dbReference>
<comment type="caution">
    <text evidence="9">The sequence shown here is derived from an EMBL/GenBank/DDBJ whole genome shotgun (WGS) entry which is preliminary data.</text>
</comment>
<dbReference type="GO" id="GO:0004519">
    <property type="term" value="F:endonuclease activity"/>
    <property type="evidence" value="ECO:0007669"/>
    <property type="project" value="UniProtKB-KW"/>
</dbReference>
<dbReference type="PANTHER" id="PTHR37984:SF5">
    <property type="entry name" value="PROTEIN NYNRIN-LIKE"/>
    <property type="match status" value="1"/>
</dbReference>
<dbReference type="GO" id="GO:0042575">
    <property type="term" value="C:DNA polymerase complex"/>
    <property type="evidence" value="ECO:0007669"/>
    <property type="project" value="UniProtKB-ARBA"/>
</dbReference>
<keyword evidence="10" id="KW-1185">Reference proteome</keyword>
<dbReference type="FunFam" id="3.30.70.270:FF:000020">
    <property type="entry name" value="Transposon Tf2-6 polyprotein-like Protein"/>
    <property type="match status" value="1"/>
</dbReference>
<gene>
    <name evidence="9" type="ORF">KPH14_000836</name>
</gene>
<dbReference type="PROSITE" id="PS50994">
    <property type="entry name" value="INTEGRASE"/>
    <property type="match status" value="1"/>
</dbReference>
<evidence type="ECO:0000256" key="1">
    <source>
        <dbReference type="ARBA" id="ARBA00012493"/>
    </source>
</evidence>
<dbReference type="InterPro" id="IPR012337">
    <property type="entry name" value="RNaseH-like_sf"/>
</dbReference>
<evidence type="ECO:0000313" key="10">
    <source>
        <dbReference type="Proteomes" id="UP001258017"/>
    </source>
</evidence>
<dbReference type="Gene3D" id="3.10.10.10">
    <property type="entry name" value="HIV Type 1 Reverse Transcriptase, subunit A, domain 1"/>
    <property type="match status" value="1"/>
</dbReference>
<keyword evidence="7" id="KW-0695">RNA-directed DNA polymerase</keyword>
<dbReference type="InterPro" id="IPR000477">
    <property type="entry name" value="RT_dom"/>
</dbReference>
<evidence type="ECO:0000313" key="9">
    <source>
        <dbReference type="EMBL" id="KAK2578373.1"/>
    </source>
</evidence>
<dbReference type="SUPFAM" id="SSF53098">
    <property type="entry name" value="Ribonuclease H-like"/>
    <property type="match status" value="1"/>
</dbReference>